<evidence type="ECO:0000313" key="7">
    <source>
        <dbReference type="Proteomes" id="UP000281813"/>
    </source>
</evidence>
<organism evidence="6 7">
    <name type="scientific">Oceanobacillus bengalensis</name>
    <dbReference type="NCBI Taxonomy" id="1435466"/>
    <lineage>
        <taxon>Bacteria</taxon>
        <taxon>Bacillati</taxon>
        <taxon>Bacillota</taxon>
        <taxon>Bacilli</taxon>
        <taxon>Bacillales</taxon>
        <taxon>Bacillaceae</taxon>
        <taxon>Oceanobacillus</taxon>
    </lineage>
</organism>
<protein>
    <submittedName>
        <fullName evidence="6">Sigma-54-dependent Fis family transcriptional regulator</fullName>
    </submittedName>
</protein>
<dbReference type="Gene3D" id="1.10.8.60">
    <property type="match status" value="1"/>
</dbReference>
<comment type="caution">
    <text evidence="6">The sequence shown here is derived from an EMBL/GenBank/DDBJ whole genome shotgun (WGS) entry which is preliminary data.</text>
</comment>
<dbReference type="PRINTS" id="PR01590">
    <property type="entry name" value="HTHFIS"/>
</dbReference>
<dbReference type="GO" id="GO:0005524">
    <property type="term" value="F:ATP binding"/>
    <property type="evidence" value="ECO:0007669"/>
    <property type="project" value="UniProtKB-KW"/>
</dbReference>
<accession>A0A494YRW0</accession>
<dbReference type="InterPro" id="IPR002078">
    <property type="entry name" value="Sigma_54_int"/>
</dbReference>
<proteinExistence type="predicted"/>
<dbReference type="SUPFAM" id="SSF159800">
    <property type="entry name" value="PrpR receptor domain-like"/>
    <property type="match status" value="1"/>
</dbReference>
<dbReference type="CDD" id="cd00009">
    <property type="entry name" value="AAA"/>
    <property type="match status" value="1"/>
</dbReference>
<dbReference type="InterPro" id="IPR058031">
    <property type="entry name" value="AAA_lid_NorR"/>
</dbReference>
<dbReference type="InterPro" id="IPR027417">
    <property type="entry name" value="P-loop_NTPase"/>
</dbReference>
<dbReference type="InterPro" id="IPR010524">
    <property type="entry name" value="Sig_transdc_resp-reg_PrpR_N"/>
</dbReference>
<dbReference type="Gene3D" id="3.40.50.300">
    <property type="entry name" value="P-loop containing nucleotide triphosphate hydrolases"/>
    <property type="match status" value="1"/>
</dbReference>
<evidence type="ECO:0000259" key="5">
    <source>
        <dbReference type="PROSITE" id="PS50045"/>
    </source>
</evidence>
<dbReference type="SUPFAM" id="SSF46689">
    <property type="entry name" value="Homeodomain-like"/>
    <property type="match status" value="1"/>
</dbReference>
<evidence type="ECO:0000256" key="4">
    <source>
        <dbReference type="ARBA" id="ARBA00023163"/>
    </source>
</evidence>
<feature type="domain" description="Sigma-54 factor interaction" evidence="5">
    <location>
        <begin position="306"/>
        <end position="508"/>
    </location>
</feature>
<dbReference type="Gene3D" id="3.40.50.2300">
    <property type="match status" value="1"/>
</dbReference>
<reference evidence="6 7" key="1">
    <citation type="journal article" date="2015" name="Antonie Van Leeuwenhoek">
        <title>Oceanobacillus bengalensis sp. nov., a bacterium isolated from seawater of the Bay of Bengal.</title>
        <authorList>
            <person name="Yongchang O."/>
            <person name="Xiang W."/>
            <person name="Wang G."/>
        </authorList>
    </citation>
    <scope>NUCLEOTIDE SEQUENCE [LARGE SCALE GENOMIC DNA]</scope>
    <source>
        <strain evidence="6 7">MCCC 1K00260</strain>
    </source>
</reference>
<dbReference type="GO" id="GO:0000156">
    <property type="term" value="F:phosphorelay response regulator activity"/>
    <property type="evidence" value="ECO:0007669"/>
    <property type="project" value="InterPro"/>
</dbReference>
<keyword evidence="4" id="KW-0804">Transcription</keyword>
<dbReference type="SUPFAM" id="SSF52540">
    <property type="entry name" value="P-loop containing nucleoside triphosphate hydrolases"/>
    <property type="match status" value="1"/>
</dbReference>
<keyword evidence="2" id="KW-0067">ATP-binding</keyword>
<dbReference type="InterPro" id="IPR009057">
    <property type="entry name" value="Homeodomain-like_sf"/>
</dbReference>
<dbReference type="Pfam" id="PF02954">
    <property type="entry name" value="HTH_8"/>
    <property type="match status" value="1"/>
</dbReference>
<dbReference type="EMBL" id="RBZO01000045">
    <property type="protein sequence ID" value="RKQ12309.1"/>
    <property type="molecule type" value="Genomic_DNA"/>
</dbReference>
<evidence type="ECO:0000313" key="6">
    <source>
        <dbReference type="EMBL" id="RKQ12309.1"/>
    </source>
</evidence>
<dbReference type="Pfam" id="PF06506">
    <property type="entry name" value="PrpR_N"/>
    <property type="match status" value="1"/>
</dbReference>
<sequence length="585" mass="66938">MQMIKTLFIAPYSGLAEAAKKVSIPTDFNVDIKVGDLEGGVEIARLAEEEGYDLIISRGGTASMIQEEVSIPVVHIDINGYDMLRVFTFISGIDSKIAIVGFENITRGAATVCNILDYDIELITIKSRFEVKDRLIQLKQQGISVVIGDVITFQEAEKVGLRGILITSGKESIMNAFEVAQRHYKLFQSVNNRANYFHNIVKALPYPIILVNKDYEIMDRNNRFMKKFNNDEIVTSSTIRKLIKSVIINKEVQWTEIEDNKNFYEIQLFLADEKESIVGIIIQSSISLDGKIKSFKIQSESIHMPIIGESEKVIRLRDNLKCYADSKDPLFIVGEDGTGKNTIAQSIHFEKFGQKYPFVSLEGKHVTFSELRELEAILKKMQKGTLVINNVEEIPIENQLLLVDFFNKIPLSIKIISISNKPYKPLVIEGKIDTKFMEKISKLVLHISPLRERKVDIKPFIGYFLSEFHAENGNETLGIKTEAVDYLMQFDWLGNFRQLKQVVRELSVMSTSYYIELSHVKELMNDMETSYKDVENVLPIKGTLEEMEQQIIKRVMEEENHNQTKVAKRLGINRSTLWRKLNQDN</sequence>
<evidence type="ECO:0000256" key="1">
    <source>
        <dbReference type="ARBA" id="ARBA00022741"/>
    </source>
</evidence>
<evidence type="ECO:0000256" key="2">
    <source>
        <dbReference type="ARBA" id="ARBA00022840"/>
    </source>
</evidence>
<dbReference type="Proteomes" id="UP000281813">
    <property type="component" value="Unassembled WGS sequence"/>
</dbReference>
<evidence type="ECO:0000256" key="3">
    <source>
        <dbReference type="ARBA" id="ARBA00023015"/>
    </source>
</evidence>
<dbReference type="InterPro" id="IPR002197">
    <property type="entry name" value="HTH_Fis"/>
</dbReference>
<dbReference type="PANTHER" id="PTHR32071">
    <property type="entry name" value="TRANSCRIPTIONAL REGULATORY PROTEIN"/>
    <property type="match status" value="1"/>
</dbReference>
<keyword evidence="3" id="KW-0805">Transcription regulation</keyword>
<dbReference type="AlphaFoldDB" id="A0A494YRW0"/>
<name>A0A494YRW0_9BACI</name>
<keyword evidence="7" id="KW-1185">Reference proteome</keyword>
<dbReference type="OrthoDB" id="9771372at2"/>
<dbReference type="Gene3D" id="3.40.50.10660">
    <property type="entry name" value="PrpR receptor domain-like"/>
    <property type="match status" value="1"/>
</dbReference>
<dbReference type="PROSITE" id="PS50045">
    <property type="entry name" value="SIGMA54_INTERACT_4"/>
    <property type="match status" value="1"/>
</dbReference>
<dbReference type="PANTHER" id="PTHR32071:SF57">
    <property type="entry name" value="C4-DICARBOXYLATE TRANSPORT TRANSCRIPTIONAL REGULATORY PROTEIN DCTD"/>
    <property type="match status" value="1"/>
</dbReference>
<dbReference type="Pfam" id="PF25601">
    <property type="entry name" value="AAA_lid_14"/>
    <property type="match status" value="1"/>
</dbReference>
<dbReference type="GO" id="GO:0006355">
    <property type="term" value="P:regulation of DNA-templated transcription"/>
    <property type="evidence" value="ECO:0007669"/>
    <property type="project" value="InterPro"/>
</dbReference>
<dbReference type="Pfam" id="PF14532">
    <property type="entry name" value="Sigma54_activ_2"/>
    <property type="match status" value="1"/>
</dbReference>
<gene>
    <name evidence="6" type="ORF">D8M05_18490</name>
</gene>
<dbReference type="GO" id="GO:0043565">
    <property type="term" value="F:sequence-specific DNA binding"/>
    <property type="evidence" value="ECO:0007669"/>
    <property type="project" value="InterPro"/>
</dbReference>
<dbReference type="Gene3D" id="1.10.10.60">
    <property type="entry name" value="Homeodomain-like"/>
    <property type="match status" value="1"/>
</dbReference>
<keyword evidence="1" id="KW-0547">Nucleotide-binding</keyword>